<dbReference type="RefSeq" id="WP_345369536.1">
    <property type="nucleotide sequence ID" value="NZ_BAABJX010000017.1"/>
</dbReference>
<name>A0ABP9D5E3_9BACT</name>
<organism evidence="1 2">
    <name type="scientific">Algivirga pacifica</name>
    <dbReference type="NCBI Taxonomy" id="1162670"/>
    <lineage>
        <taxon>Bacteria</taxon>
        <taxon>Pseudomonadati</taxon>
        <taxon>Bacteroidota</taxon>
        <taxon>Cytophagia</taxon>
        <taxon>Cytophagales</taxon>
        <taxon>Flammeovirgaceae</taxon>
        <taxon>Algivirga</taxon>
    </lineage>
</organism>
<evidence type="ECO:0000313" key="1">
    <source>
        <dbReference type="EMBL" id="GAA4826462.1"/>
    </source>
</evidence>
<evidence type="ECO:0008006" key="3">
    <source>
        <dbReference type="Google" id="ProtNLM"/>
    </source>
</evidence>
<comment type="caution">
    <text evidence="1">The sequence shown here is derived from an EMBL/GenBank/DDBJ whole genome shotgun (WGS) entry which is preliminary data.</text>
</comment>
<proteinExistence type="predicted"/>
<dbReference type="PROSITE" id="PS51257">
    <property type="entry name" value="PROKAR_LIPOPROTEIN"/>
    <property type="match status" value="1"/>
</dbReference>
<reference evidence="2" key="1">
    <citation type="journal article" date="2019" name="Int. J. Syst. Evol. Microbiol.">
        <title>The Global Catalogue of Microorganisms (GCM) 10K type strain sequencing project: providing services to taxonomists for standard genome sequencing and annotation.</title>
        <authorList>
            <consortium name="The Broad Institute Genomics Platform"/>
            <consortium name="The Broad Institute Genome Sequencing Center for Infectious Disease"/>
            <person name="Wu L."/>
            <person name="Ma J."/>
        </authorList>
    </citation>
    <scope>NUCLEOTIDE SEQUENCE [LARGE SCALE GENOMIC DNA]</scope>
    <source>
        <strain evidence="2">JCM 18326</strain>
    </source>
</reference>
<protein>
    <recommendedName>
        <fullName evidence="3">DUF4382 domain-containing protein</fullName>
    </recommendedName>
</protein>
<keyword evidence="2" id="KW-1185">Reference proteome</keyword>
<evidence type="ECO:0000313" key="2">
    <source>
        <dbReference type="Proteomes" id="UP001500298"/>
    </source>
</evidence>
<gene>
    <name evidence="1" type="ORF">GCM10023331_08870</name>
</gene>
<accession>A0ABP9D5E3</accession>
<dbReference type="EMBL" id="BAABJX010000017">
    <property type="protein sequence ID" value="GAA4826462.1"/>
    <property type="molecule type" value="Genomic_DNA"/>
</dbReference>
<sequence>MRYKNFLGIVVLGGCSLTACELQEDKEQNPSDATLNFEFAFNEAQERLDNFGKPVGVAEGNAAQSPQFNSMSVHYIEFVQDKWTMIGDGAVVYEGATRSSANTQFPNAIEFDEAIQHGEGETFLEVPISALPAGTYEYLRVSVTYQNADVQFNLLNLPYLGDYNKQKGTLAGFIGFNTYISSHTAKQQTIEVHSEKPQGFWIFEPQFEEPLQGYYLQSNPSGVLQQQIPAGGVTVVNPLEEFGVTIPEGSCVVTGKLEEPLVITGEETENKQVTLSFSTNNSFEWIDANPNGEWDIDVEGNIQEPVVDMGLRGLQVIVK</sequence>
<dbReference type="Proteomes" id="UP001500298">
    <property type="component" value="Unassembled WGS sequence"/>
</dbReference>